<evidence type="ECO:0000256" key="2">
    <source>
        <dbReference type="ARBA" id="ARBA00022475"/>
    </source>
</evidence>
<dbReference type="InterPro" id="IPR005495">
    <property type="entry name" value="LptG/LptF_permease"/>
</dbReference>
<evidence type="ECO:0000256" key="5">
    <source>
        <dbReference type="ARBA" id="ARBA00023136"/>
    </source>
</evidence>
<sequence>NEDGETTIVSWIDKAQYNGNAWSLTGVKRLSTEQNDVSVPPLSVWESEQTPTSIAKLAADPRDLALKDMRQFRIAGNSGSEPSFAYGFWYLHRITRPLAALILLLCAIPIMQKTEREDTGDKALVIGIVTGFAYLIIDGALSTFATSGGISIGWAIAFPLVLFGVLGGFLSLKSEALSL</sequence>
<feature type="transmembrane region" description="Helical" evidence="6">
    <location>
        <begin position="94"/>
        <end position="111"/>
    </location>
</feature>
<protein>
    <submittedName>
        <fullName evidence="7">LptF/LptG family permease</fullName>
    </submittedName>
</protein>
<evidence type="ECO:0000256" key="4">
    <source>
        <dbReference type="ARBA" id="ARBA00022989"/>
    </source>
</evidence>
<keyword evidence="2" id="KW-1003">Cell membrane</keyword>
<comment type="subcellular location">
    <subcellularLocation>
        <location evidence="1">Cell membrane</location>
        <topology evidence="1">Multi-pass membrane protein</topology>
    </subcellularLocation>
</comment>
<gene>
    <name evidence="7" type="ORF">ENJ46_06670</name>
</gene>
<evidence type="ECO:0000313" key="8">
    <source>
        <dbReference type="Proteomes" id="UP000886042"/>
    </source>
</evidence>
<reference evidence="7" key="1">
    <citation type="journal article" date="2020" name="mSystems">
        <title>Genome- and Community-Level Interaction Insights into Carbon Utilization and Element Cycling Functions of Hydrothermarchaeota in Hydrothermal Sediment.</title>
        <authorList>
            <person name="Zhou Z."/>
            <person name="Liu Y."/>
            <person name="Xu W."/>
            <person name="Pan J."/>
            <person name="Luo Z.H."/>
            <person name="Li M."/>
        </authorList>
    </citation>
    <scope>NUCLEOTIDE SEQUENCE [LARGE SCALE GENOMIC DNA]</scope>
    <source>
        <strain evidence="7">HyVt-489</strain>
    </source>
</reference>
<accession>A0A7C3G9R1</accession>
<keyword evidence="4 6" id="KW-1133">Transmembrane helix</keyword>
<name>A0A7C3G9R1_9PROT</name>
<keyword evidence="3 6" id="KW-0812">Transmembrane</keyword>
<evidence type="ECO:0000256" key="1">
    <source>
        <dbReference type="ARBA" id="ARBA00004651"/>
    </source>
</evidence>
<dbReference type="GO" id="GO:0005886">
    <property type="term" value="C:plasma membrane"/>
    <property type="evidence" value="ECO:0007669"/>
    <property type="project" value="UniProtKB-SubCell"/>
</dbReference>
<organism evidence="7 8">
    <name type="scientific">Hellea balneolensis</name>
    <dbReference type="NCBI Taxonomy" id="287478"/>
    <lineage>
        <taxon>Bacteria</taxon>
        <taxon>Pseudomonadati</taxon>
        <taxon>Pseudomonadota</taxon>
        <taxon>Alphaproteobacteria</taxon>
        <taxon>Maricaulales</taxon>
        <taxon>Robiginitomaculaceae</taxon>
        <taxon>Hellea</taxon>
    </lineage>
</organism>
<comment type="caution">
    <text evidence="7">The sequence shown here is derived from an EMBL/GenBank/DDBJ whole genome shotgun (WGS) entry which is preliminary data.</text>
</comment>
<feature type="transmembrane region" description="Helical" evidence="6">
    <location>
        <begin position="151"/>
        <end position="172"/>
    </location>
</feature>
<feature type="non-terminal residue" evidence="7">
    <location>
        <position position="1"/>
    </location>
</feature>
<dbReference type="Proteomes" id="UP000886042">
    <property type="component" value="Unassembled WGS sequence"/>
</dbReference>
<feature type="transmembrane region" description="Helical" evidence="6">
    <location>
        <begin position="123"/>
        <end position="145"/>
    </location>
</feature>
<dbReference type="AlphaFoldDB" id="A0A7C3G9R1"/>
<evidence type="ECO:0000256" key="3">
    <source>
        <dbReference type="ARBA" id="ARBA00022692"/>
    </source>
</evidence>
<dbReference type="Pfam" id="PF03739">
    <property type="entry name" value="LptF_LptG"/>
    <property type="match status" value="1"/>
</dbReference>
<evidence type="ECO:0000256" key="6">
    <source>
        <dbReference type="SAM" id="Phobius"/>
    </source>
</evidence>
<dbReference type="EMBL" id="DRMN01000428">
    <property type="protein sequence ID" value="HFB55592.1"/>
    <property type="molecule type" value="Genomic_DNA"/>
</dbReference>
<evidence type="ECO:0000313" key="7">
    <source>
        <dbReference type="EMBL" id="HFB55592.1"/>
    </source>
</evidence>
<proteinExistence type="predicted"/>
<keyword evidence="5 6" id="KW-0472">Membrane</keyword>